<name>A0AAJ0H6D8_9PEZI</name>
<proteinExistence type="predicted"/>
<gene>
    <name evidence="2" type="ORF">B0T25DRAFT_616789</name>
</gene>
<evidence type="ECO:0000313" key="2">
    <source>
        <dbReference type="EMBL" id="KAK3341490.1"/>
    </source>
</evidence>
<reference evidence="2" key="1">
    <citation type="journal article" date="2023" name="Mol. Phylogenet. Evol.">
        <title>Genome-scale phylogeny and comparative genomics of the fungal order Sordariales.</title>
        <authorList>
            <person name="Hensen N."/>
            <person name="Bonometti L."/>
            <person name="Westerberg I."/>
            <person name="Brannstrom I.O."/>
            <person name="Guillou S."/>
            <person name="Cros-Aarteil S."/>
            <person name="Calhoun S."/>
            <person name="Haridas S."/>
            <person name="Kuo A."/>
            <person name="Mondo S."/>
            <person name="Pangilinan J."/>
            <person name="Riley R."/>
            <person name="LaButti K."/>
            <person name="Andreopoulos B."/>
            <person name="Lipzen A."/>
            <person name="Chen C."/>
            <person name="Yan M."/>
            <person name="Daum C."/>
            <person name="Ng V."/>
            <person name="Clum A."/>
            <person name="Steindorff A."/>
            <person name="Ohm R.A."/>
            <person name="Martin F."/>
            <person name="Silar P."/>
            <person name="Natvig D.O."/>
            <person name="Lalanne C."/>
            <person name="Gautier V."/>
            <person name="Ament-Velasquez S.L."/>
            <person name="Kruys A."/>
            <person name="Hutchinson M.I."/>
            <person name="Powell A.J."/>
            <person name="Barry K."/>
            <person name="Miller A.N."/>
            <person name="Grigoriev I.V."/>
            <person name="Debuchy R."/>
            <person name="Gladieux P."/>
            <person name="Hiltunen Thoren M."/>
            <person name="Johannesson H."/>
        </authorList>
    </citation>
    <scope>NUCLEOTIDE SEQUENCE</scope>
    <source>
        <strain evidence="2">CBS 955.72</strain>
    </source>
</reference>
<comment type="caution">
    <text evidence="2">The sequence shown here is derived from an EMBL/GenBank/DDBJ whole genome shotgun (WGS) entry which is preliminary data.</text>
</comment>
<protein>
    <submittedName>
        <fullName evidence="2">Uncharacterized protein</fullName>
    </submittedName>
</protein>
<evidence type="ECO:0000256" key="1">
    <source>
        <dbReference type="SAM" id="MobiDB-lite"/>
    </source>
</evidence>
<feature type="region of interest" description="Disordered" evidence="1">
    <location>
        <begin position="1"/>
        <end position="23"/>
    </location>
</feature>
<keyword evidence="3" id="KW-1185">Reference proteome</keyword>
<reference evidence="2" key="2">
    <citation type="submission" date="2023-06" db="EMBL/GenBank/DDBJ databases">
        <authorList>
            <consortium name="Lawrence Berkeley National Laboratory"/>
            <person name="Haridas S."/>
            <person name="Hensen N."/>
            <person name="Bonometti L."/>
            <person name="Westerberg I."/>
            <person name="Brannstrom I.O."/>
            <person name="Guillou S."/>
            <person name="Cros-Aarteil S."/>
            <person name="Calhoun S."/>
            <person name="Kuo A."/>
            <person name="Mondo S."/>
            <person name="Pangilinan J."/>
            <person name="Riley R."/>
            <person name="Labutti K."/>
            <person name="Andreopoulos B."/>
            <person name="Lipzen A."/>
            <person name="Chen C."/>
            <person name="Yanf M."/>
            <person name="Daum C."/>
            <person name="Ng V."/>
            <person name="Clum A."/>
            <person name="Steindorff A."/>
            <person name="Ohm R."/>
            <person name="Martin F."/>
            <person name="Silar P."/>
            <person name="Natvig D."/>
            <person name="Lalanne C."/>
            <person name="Gautier V."/>
            <person name="Ament-Velasquez S.L."/>
            <person name="Kruys A."/>
            <person name="Hutchinson M.I."/>
            <person name="Powell A.J."/>
            <person name="Barry K."/>
            <person name="Miller A.N."/>
            <person name="Grigoriev I.V."/>
            <person name="Debuchy R."/>
            <person name="Gladieux P."/>
            <person name="Thoren M.H."/>
            <person name="Johannesson H."/>
        </authorList>
    </citation>
    <scope>NUCLEOTIDE SEQUENCE</scope>
    <source>
        <strain evidence="2">CBS 955.72</strain>
    </source>
</reference>
<feature type="compositionally biased region" description="Polar residues" evidence="1">
    <location>
        <begin position="88"/>
        <end position="109"/>
    </location>
</feature>
<accession>A0AAJ0H6D8</accession>
<organism evidence="2 3">
    <name type="scientific">Lasiosphaeria hispida</name>
    <dbReference type="NCBI Taxonomy" id="260671"/>
    <lineage>
        <taxon>Eukaryota</taxon>
        <taxon>Fungi</taxon>
        <taxon>Dikarya</taxon>
        <taxon>Ascomycota</taxon>
        <taxon>Pezizomycotina</taxon>
        <taxon>Sordariomycetes</taxon>
        <taxon>Sordariomycetidae</taxon>
        <taxon>Sordariales</taxon>
        <taxon>Lasiosphaeriaceae</taxon>
        <taxon>Lasiosphaeria</taxon>
    </lineage>
</organism>
<evidence type="ECO:0000313" key="3">
    <source>
        <dbReference type="Proteomes" id="UP001275084"/>
    </source>
</evidence>
<feature type="compositionally biased region" description="Polar residues" evidence="1">
    <location>
        <begin position="179"/>
        <end position="189"/>
    </location>
</feature>
<dbReference type="Proteomes" id="UP001275084">
    <property type="component" value="Unassembled WGS sequence"/>
</dbReference>
<dbReference type="EMBL" id="JAUIQD010000008">
    <property type="protein sequence ID" value="KAK3341490.1"/>
    <property type="molecule type" value="Genomic_DNA"/>
</dbReference>
<feature type="region of interest" description="Disordered" evidence="1">
    <location>
        <begin position="86"/>
        <end position="320"/>
    </location>
</feature>
<dbReference type="AlphaFoldDB" id="A0AAJ0H6D8"/>
<sequence>MDGLLAVEDDPGQSAASERAGILSDAEMAEVSSMLEKATEQMDKTREEIIADLAIGIPRPSSARSDGSTSSTLEWEAIKVALTIGGLQPSSPACSNRTTSSILEQQAQPEKTLDEVLSGIDPRPSETRAQRATQNRTADKQIEYDFLATSTPEHQAQLDQTLDGIFAESDSGPDLAASLSRSSQHQADASSERHHRPPAQPDSAWNHDYQPPAQPDRGWHYQHSAQARHYQPPTQTHDPWRPHQPPIQREDTQAHHYRPPAQPDYTGYHHYQSPAQPDNSLEHHYQPPSQPDDPWRLDPAPAQPNNTGEWGHQYQPPASP</sequence>
<feature type="compositionally biased region" description="Polar residues" evidence="1">
    <location>
        <begin position="148"/>
        <end position="160"/>
    </location>
</feature>